<organism evidence="1 2">
    <name type="scientific">Ramlibacter alkalitolerans</name>
    <dbReference type="NCBI Taxonomy" id="2039631"/>
    <lineage>
        <taxon>Bacteria</taxon>
        <taxon>Pseudomonadati</taxon>
        <taxon>Pseudomonadota</taxon>
        <taxon>Betaproteobacteria</taxon>
        <taxon>Burkholderiales</taxon>
        <taxon>Comamonadaceae</taxon>
        <taxon>Ramlibacter</taxon>
    </lineage>
</organism>
<name>A0ABS1JUR3_9BURK</name>
<dbReference type="EMBL" id="JAEQND010000013">
    <property type="protein sequence ID" value="MBL0427871.1"/>
    <property type="molecule type" value="Genomic_DNA"/>
</dbReference>
<evidence type="ECO:0000313" key="2">
    <source>
        <dbReference type="Proteomes" id="UP000622707"/>
    </source>
</evidence>
<keyword evidence="2" id="KW-1185">Reference proteome</keyword>
<sequence length="485" mass="53347">MDEMLWLKDALEADVFPELELKGFRCHAEYRNGSKLFSLHPCLVLDFEGGSNQSPAGVRIAYFADDKGRARCAVETLLQDPRKPATHPQNVLLRQLTDLYTNQELLRGTDRGDSYSTSTAERLLQAVFVPEARSVFYPGSIDPEQADVVRARVVGSRDVKRAIDGRAHLLSRLEMLEPLHRELAGTDFQRWPVSLFSEAFGPRGFHRIAFAPGGQTEYRIELCVERDGQLRSAEFVPSIAHKFGKELDVPPGTSVKQALQHAGEWLQREELGHVRQARFEGLTERLTLNPIKVTRATQNSIEVTVAAPTGNPVSVRPALENEKVTGISKDPVKVLKALFGEGHGIAGATLVEYLKTHCEALLDAVKEVQQVAPAITGKRTLVRGAAGFELKGADGSTHLFSIATNASATKYYVFPASYESTLWVGRLQQQVRGTAGYVPAKLAAGTLPPDTDQVAQVIACREFAKLEEREKAAAKAAKKQRDTGR</sequence>
<dbReference type="RefSeq" id="WP_201692502.1">
    <property type="nucleotide sequence ID" value="NZ_JAEQND010000013.1"/>
</dbReference>
<comment type="caution">
    <text evidence="1">The sequence shown here is derived from an EMBL/GenBank/DDBJ whole genome shotgun (WGS) entry which is preliminary data.</text>
</comment>
<dbReference type="Proteomes" id="UP000622707">
    <property type="component" value="Unassembled WGS sequence"/>
</dbReference>
<evidence type="ECO:0000313" key="1">
    <source>
        <dbReference type="EMBL" id="MBL0427871.1"/>
    </source>
</evidence>
<gene>
    <name evidence="1" type="ORF">JI746_22380</name>
</gene>
<accession>A0ABS1JUR3</accession>
<reference evidence="1 2" key="1">
    <citation type="journal article" date="2017" name="Int. J. Syst. Evol. Microbiol.">
        <title>Ramlibacter alkalitolerans sp. nov., alkali-tolerant bacterium isolated from soil of ginseng.</title>
        <authorList>
            <person name="Lee D.H."/>
            <person name="Cha C.J."/>
        </authorList>
    </citation>
    <scope>NUCLEOTIDE SEQUENCE [LARGE SCALE GENOMIC DNA]</scope>
    <source>
        <strain evidence="1 2">KACC 19305</strain>
    </source>
</reference>
<proteinExistence type="predicted"/>
<protein>
    <submittedName>
        <fullName evidence="1">Uncharacterized protein</fullName>
    </submittedName>
</protein>